<name>A0A2A9NQQ3_9AGAR</name>
<evidence type="ECO:0000256" key="5">
    <source>
        <dbReference type="ARBA" id="ARBA00023136"/>
    </source>
</evidence>
<feature type="non-terminal residue" evidence="8">
    <location>
        <position position="134"/>
    </location>
</feature>
<evidence type="ECO:0000259" key="7">
    <source>
        <dbReference type="Pfam" id="PF02656"/>
    </source>
</evidence>
<dbReference type="Pfam" id="PF02656">
    <property type="entry name" value="DUF202"/>
    <property type="match status" value="1"/>
</dbReference>
<reference evidence="8 9" key="1">
    <citation type="submission" date="2014-02" db="EMBL/GenBank/DDBJ databases">
        <title>Transposable element dynamics among asymbiotic and ectomycorrhizal Amanita fungi.</title>
        <authorList>
            <consortium name="DOE Joint Genome Institute"/>
            <person name="Hess J."/>
            <person name="Skrede I."/>
            <person name="Wolfe B."/>
            <person name="LaButti K."/>
            <person name="Ohm R.A."/>
            <person name="Grigoriev I.V."/>
            <person name="Pringle A."/>
        </authorList>
    </citation>
    <scope>NUCLEOTIDE SEQUENCE [LARGE SCALE GENOMIC DNA]</scope>
    <source>
        <strain evidence="8 9">SKay4041</strain>
    </source>
</reference>
<evidence type="ECO:0000256" key="6">
    <source>
        <dbReference type="SAM" id="Phobius"/>
    </source>
</evidence>
<evidence type="ECO:0000256" key="4">
    <source>
        <dbReference type="ARBA" id="ARBA00022989"/>
    </source>
</evidence>
<feature type="domain" description="DUF202" evidence="7">
    <location>
        <begin position="22"/>
        <end position="98"/>
    </location>
</feature>
<keyword evidence="2" id="KW-1003">Cell membrane</keyword>
<keyword evidence="9" id="KW-1185">Reference proteome</keyword>
<evidence type="ECO:0000256" key="2">
    <source>
        <dbReference type="ARBA" id="ARBA00022475"/>
    </source>
</evidence>
<dbReference type="OrthoDB" id="199599at2759"/>
<proteinExistence type="predicted"/>
<keyword evidence="5 6" id="KW-0472">Membrane</keyword>
<gene>
    <name evidence="8" type="ORF">AMATHDRAFT_132838</name>
</gene>
<comment type="subcellular location">
    <subcellularLocation>
        <location evidence="1">Cell membrane</location>
        <topology evidence="1">Multi-pass membrane protein</topology>
    </subcellularLocation>
</comment>
<evidence type="ECO:0000313" key="9">
    <source>
        <dbReference type="Proteomes" id="UP000242287"/>
    </source>
</evidence>
<dbReference type="PANTHER" id="PTHR34187">
    <property type="entry name" value="FGR18P"/>
    <property type="match status" value="1"/>
</dbReference>
<protein>
    <recommendedName>
        <fullName evidence="7">DUF202 domain-containing protein</fullName>
    </recommendedName>
</protein>
<accession>A0A2A9NQQ3</accession>
<dbReference type="AlphaFoldDB" id="A0A2A9NQQ3"/>
<evidence type="ECO:0000256" key="1">
    <source>
        <dbReference type="ARBA" id="ARBA00004651"/>
    </source>
</evidence>
<feature type="transmembrane region" description="Helical" evidence="6">
    <location>
        <begin position="31"/>
        <end position="53"/>
    </location>
</feature>
<keyword evidence="4 6" id="KW-1133">Transmembrane helix</keyword>
<keyword evidence="3 6" id="KW-0812">Transmembrane</keyword>
<dbReference type="EMBL" id="KZ301974">
    <property type="protein sequence ID" value="PFH53305.1"/>
    <property type="molecule type" value="Genomic_DNA"/>
</dbReference>
<evidence type="ECO:0000256" key="3">
    <source>
        <dbReference type="ARBA" id="ARBA00022692"/>
    </source>
</evidence>
<feature type="transmembrane region" description="Helical" evidence="6">
    <location>
        <begin position="112"/>
        <end position="131"/>
    </location>
</feature>
<evidence type="ECO:0000313" key="8">
    <source>
        <dbReference type="EMBL" id="PFH53305.1"/>
    </source>
</evidence>
<feature type="transmembrane region" description="Helical" evidence="6">
    <location>
        <begin position="73"/>
        <end position="91"/>
    </location>
</feature>
<dbReference type="PANTHER" id="PTHR34187:SF2">
    <property type="entry name" value="DUF202 DOMAIN-CONTAINING PROTEIN"/>
    <property type="match status" value="1"/>
</dbReference>
<sequence length="134" mass="14757">LRNLQEWSSVRLTLENRGSVARDHLATERTFLAYVRTSLAVSTAGVAMVQLFTLTRAAGMSDPAQEIRAFARPLGATLILCGLLVLLIGMWRFFDIQRTLIRGSFPLARVRIITITLILSALTTIIFGVLVGGR</sequence>
<feature type="non-terminal residue" evidence="8">
    <location>
        <position position="1"/>
    </location>
</feature>
<dbReference type="InterPro" id="IPR052053">
    <property type="entry name" value="IM_YidH-like"/>
</dbReference>
<dbReference type="GO" id="GO:0005886">
    <property type="term" value="C:plasma membrane"/>
    <property type="evidence" value="ECO:0007669"/>
    <property type="project" value="UniProtKB-SubCell"/>
</dbReference>
<dbReference type="Proteomes" id="UP000242287">
    <property type="component" value="Unassembled WGS sequence"/>
</dbReference>
<dbReference type="InterPro" id="IPR003807">
    <property type="entry name" value="DUF202"/>
</dbReference>
<organism evidence="8 9">
    <name type="scientific">Amanita thiersii Skay4041</name>
    <dbReference type="NCBI Taxonomy" id="703135"/>
    <lineage>
        <taxon>Eukaryota</taxon>
        <taxon>Fungi</taxon>
        <taxon>Dikarya</taxon>
        <taxon>Basidiomycota</taxon>
        <taxon>Agaricomycotina</taxon>
        <taxon>Agaricomycetes</taxon>
        <taxon>Agaricomycetidae</taxon>
        <taxon>Agaricales</taxon>
        <taxon>Pluteineae</taxon>
        <taxon>Amanitaceae</taxon>
        <taxon>Amanita</taxon>
    </lineage>
</organism>